<evidence type="ECO:0000256" key="1">
    <source>
        <dbReference type="ARBA" id="ARBA00023125"/>
    </source>
</evidence>
<dbReference type="EMBL" id="JAGGMS010000001">
    <property type="protein sequence ID" value="MBP2183986.1"/>
    <property type="molecule type" value="Genomic_DNA"/>
</dbReference>
<keyword evidence="5" id="KW-1185">Reference proteome</keyword>
<sequence>MSPAKDQVLDRRGPNRGDQRRKALLGALDELLREDTFAAINVRDIALRAEVTRSAFYFYFENKAIAVAALCDEMYQEAFTAGTELLSAEGAPEDRIRRTMAGLFDAWTKHRHVFRAMLDARDADRTVRELWDQDRESFVPQVASMIEQERAAGHAPDGPDAALLATVLLELNDRALERLSRGSASVPAEALLDTLVTVWLRTIYGSCP</sequence>
<dbReference type="InterPro" id="IPR050624">
    <property type="entry name" value="HTH-type_Tx_Regulator"/>
</dbReference>
<dbReference type="Proteomes" id="UP000741013">
    <property type="component" value="Unassembled WGS sequence"/>
</dbReference>
<dbReference type="InterPro" id="IPR036271">
    <property type="entry name" value="Tet_transcr_reg_TetR-rel_C_sf"/>
</dbReference>
<dbReference type="InterPro" id="IPR009057">
    <property type="entry name" value="Homeodomain-like_sf"/>
</dbReference>
<accession>A0ABS4PZI6</accession>
<organism evidence="4 5">
    <name type="scientific">Amycolatopsis magusensis</name>
    <dbReference type="NCBI Taxonomy" id="882444"/>
    <lineage>
        <taxon>Bacteria</taxon>
        <taxon>Bacillati</taxon>
        <taxon>Actinomycetota</taxon>
        <taxon>Actinomycetes</taxon>
        <taxon>Pseudonocardiales</taxon>
        <taxon>Pseudonocardiaceae</taxon>
        <taxon>Amycolatopsis</taxon>
    </lineage>
</organism>
<dbReference type="Pfam" id="PF00440">
    <property type="entry name" value="TetR_N"/>
    <property type="match status" value="1"/>
</dbReference>
<keyword evidence="1 2" id="KW-0238">DNA-binding</keyword>
<feature type="domain" description="HTH tetR-type" evidence="3">
    <location>
        <begin position="18"/>
        <end position="78"/>
    </location>
</feature>
<dbReference type="SUPFAM" id="SSF46689">
    <property type="entry name" value="Homeodomain-like"/>
    <property type="match status" value="1"/>
</dbReference>
<evidence type="ECO:0000313" key="4">
    <source>
        <dbReference type="EMBL" id="MBP2183986.1"/>
    </source>
</evidence>
<dbReference type="Gene3D" id="1.10.10.60">
    <property type="entry name" value="Homeodomain-like"/>
    <property type="match status" value="1"/>
</dbReference>
<dbReference type="RefSeq" id="WP_209667062.1">
    <property type="nucleotide sequence ID" value="NZ_JAGGMS010000001.1"/>
</dbReference>
<dbReference type="InterPro" id="IPR049397">
    <property type="entry name" value="EthR_C"/>
</dbReference>
<evidence type="ECO:0000259" key="3">
    <source>
        <dbReference type="PROSITE" id="PS50977"/>
    </source>
</evidence>
<dbReference type="Pfam" id="PF21313">
    <property type="entry name" value="EthR_C"/>
    <property type="match status" value="1"/>
</dbReference>
<dbReference type="PANTHER" id="PTHR43479:SF11">
    <property type="entry name" value="ACREF_ENVCD OPERON REPRESSOR-RELATED"/>
    <property type="match status" value="1"/>
</dbReference>
<evidence type="ECO:0000256" key="2">
    <source>
        <dbReference type="PROSITE-ProRule" id="PRU00335"/>
    </source>
</evidence>
<gene>
    <name evidence="4" type="ORF">JOM49_005512</name>
</gene>
<comment type="caution">
    <text evidence="4">The sequence shown here is derived from an EMBL/GenBank/DDBJ whole genome shotgun (WGS) entry which is preliminary data.</text>
</comment>
<dbReference type="PANTHER" id="PTHR43479">
    <property type="entry name" value="ACREF/ENVCD OPERON REPRESSOR-RELATED"/>
    <property type="match status" value="1"/>
</dbReference>
<evidence type="ECO:0000313" key="5">
    <source>
        <dbReference type="Proteomes" id="UP000741013"/>
    </source>
</evidence>
<dbReference type="InterPro" id="IPR001647">
    <property type="entry name" value="HTH_TetR"/>
</dbReference>
<reference evidence="4 5" key="1">
    <citation type="submission" date="2021-03" db="EMBL/GenBank/DDBJ databases">
        <title>Sequencing the genomes of 1000 actinobacteria strains.</title>
        <authorList>
            <person name="Klenk H.-P."/>
        </authorList>
    </citation>
    <scope>NUCLEOTIDE SEQUENCE [LARGE SCALE GENOMIC DNA]</scope>
    <source>
        <strain evidence="4 5">DSM 45510</strain>
    </source>
</reference>
<dbReference type="PROSITE" id="PS50977">
    <property type="entry name" value="HTH_TETR_2"/>
    <property type="match status" value="1"/>
</dbReference>
<protein>
    <submittedName>
        <fullName evidence="4">AcrR family transcriptional regulator</fullName>
    </submittedName>
</protein>
<feature type="DNA-binding region" description="H-T-H motif" evidence="2">
    <location>
        <begin position="41"/>
        <end position="60"/>
    </location>
</feature>
<dbReference type="SUPFAM" id="SSF48498">
    <property type="entry name" value="Tetracyclin repressor-like, C-terminal domain"/>
    <property type="match status" value="1"/>
</dbReference>
<name>A0ABS4PZI6_9PSEU</name>
<proteinExistence type="predicted"/>
<dbReference type="Gene3D" id="1.10.357.10">
    <property type="entry name" value="Tetracycline Repressor, domain 2"/>
    <property type="match status" value="1"/>
</dbReference>